<evidence type="ECO:0000313" key="4">
    <source>
        <dbReference type="Proteomes" id="UP000094960"/>
    </source>
</evidence>
<keyword evidence="4" id="KW-1185">Reference proteome</keyword>
<protein>
    <recommendedName>
        <fullName evidence="2">HTH araC/xylS-type domain-containing protein</fullName>
    </recommendedName>
</protein>
<proteinExistence type="predicted"/>
<evidence type="ECO:0000313" key="3">
    <source>
        <dbReference type="EMBL" id="AOR31076.1"/>
    </source>
</evidence>
<dbReference type="AlphaFoldDB" id="A0A1D7Y6D0"/>
<dbReference type="GO" id="GO:0043565">
    <property type="term" value="F:sequence-specific DNA binding"/>
    <property type="evidence" value="ECO:0007669"/>
    <property type="project" value="InterPro"/>
</dbReference>
<dbReference type="InterPro" id="IPR045745">
    <property type="entry name" value="HTH_58_Actinobacteria-type"/>
</dbReference>
<feature type="domain" description="HTH araC/xylS-type" evidence="2">
    <location>
        <begin position="77"/>
        <end position="187"/>
    </location>
</feature>
<dbReference type="InterPro" id="IPR018060">
    <property type="entry name" value="HTH_AraC"/>
</dbReference>
<accession>A0A1D7Y6D0</accession>
<dbReference type="EMBL" id="CP017248">
    <property type="protein sequence ID" value="AOR31076.1"/>
    <property type="molecule type" value="Genomic_DNA"/>
</dbReference>
<dbReference type="GO" id="GO:0003700">
    <property type="term" value="F:DNA-binding transcription factor activity"/>
    <property type="evidence" value="ECO:0007669"/>
    <property type="project" value="InterPro"/>
</dbReference>
<sequence length="195" mass="21526">MGDRCMTSSPPATPEANKAVTPETLREQYESGATVQELVAASGLSYGTVLNRLRSAGTVMRTSWQTRRMRQDPQARRRLAAQLRALYEQHGATLAELAAAASVTKRAARRLLIEAGGTPRTAQETLRIRAAKRAAERHRLAVSLRKRYQAGATVPELAADCGYSEATIYRLLHQAGTRMRPQQNHGRPLGVRRRP</sequence>
<dbReference type="PROSITE" id="PS01124">
    <property type="entry name" value="HTH_ARAC_FAMILY_2"/>
    <property type="match status" value="1"/>
</dbReference>
<gene>
    <name evidence="3" type="ORF">BFF78_08505</name>
</gene>
<dbReference type="Gene3D" id="1.10.10.60">
    <property type="entry name" value="Homeodomain-like"/>
    <property type="match status" value="1"/>
</dbReference>
<organism evidence="3 4">
    <name type="scientific">Streptomyces fodineus</name>
    <dbReference type="NCBI Taxonomy" id="1904616"/>
    <lineage>
        <taxon>Bacteria</taxon>
        <taxon>Bacillati</taxon>
        <taxon>Actinomycetota</taxon>
        <taxon>Actinomycetes</taxon>
        <taxon>Kitasatosporales</taxon>
        <taxon>Streptomycetaceae</taxon>
        <taxon>Streptomyces</taxon>
    </lineage>
</organism>
<dbReference type="Pfam" id="PF19575">
    <property type="entry name" value="HTH_58"/>
    <property type="match status" value="2"/>
</dbReference>
<feature type="region of interest" description="Disordered" evidence="1">
    <location>
        <begin position="1"/>
        <end position="21"/>
    </location>
</feature>
<evidence type="ECO:0000256" key="1">
    <source>
        <dbReference type="SAM" id="MobiDB-lite"/>
    </source>
</evidence>
<reference evidence="4" key="1">
    <citation type="submission" date="2016-09" db="EMBL/GenBank/DDBJ databases">
        <title>Streptomyces puniciscabiei strain:TW1S1 Genome sequencing and assembly.</title>
        <authorList>
            <person name="Kim M.-K."/>
            <person name="Kim S.B."/>
        </authorList>
    </citation>
    <scope>NUCLEOTIDE SEQUENCE [LARGE SCALE GENOMIC DNA]</scope>
    <source>
        <strain evidence="4">TW1S1</strain>
    </source>
</reference>
<evidence type="ECO:0000259" key="2">
    <source>
        <dbReference type="PROSITE" id="PS01124"/>
    </source>
</evidence>
<feature type="compositionally biased region" description="Polar residues" evidence="1">
    <location>
        <begin position="1"/>
        <end position="10"/>
    </location>
</feature>
<dbReference type="Proteomes" id="UP000094960">
    <property type="component" value="Chromosome"/>
</dbReference>
<dbReference type="KEGG" id="spun:BFF78_08505"/>
<name>A0A1D7Y6D0_9ACTN</name>